<dbReference type="Pfam" id="PF24963">
    <property type="entry name" value="DUF7768"/>
    <property type="match status" value="1"/>
</dbReference>
<dbReference type="InterPro" id="IPR056670">
    <property type="entry name" value="DUF7768"/>
</dbReference>
<organism evidence="2">
    <name type="scientific">uncultured Caudovirales phage</name>
    <dbReference type="NCBI Taxonomy" id="2100421"/>
    <lineage>
        <taxon>Viruses</taxon>
        <taxon>Duplodnaviria</taxon>
        <taxon>Heunggongvirae</taxon>
        <taxon>Uroviricota</taxon>
        <taxon>Caudoviricetes</taxon>
        <taxon>Peduoviridae</taxon>
        <taxon>Maltschvirus</taxon>
        <taxon>Maltschvirus maltsch</taxon>
    </lineage>
</organism>
<proteinExistence type="predicted"/>
<feature type="domain" description="DUF7768" evidence="1">
    <location>
        <begin position="2"/>
        <end position="100"/>
    </location>
</feature>
<gene>
    <name evidence="2" type="ORF">UFOVP75_202</name>
</gene>
<reference evidence="2" key="1">
    <citation type="submission" date="2020-04" db="EMBL/GenBank/DDBJ databases">
        <authorList>
            <person name="Chiriac C."/>
            <person name="Salcher M."/>
            <person name="Ghai R."/>
            <person name="Kavagutti S V."/>
        </authorList>
    </citation>
    <scope>NUCLEOTIDE SEQUENCE</scope>
</reference>
<sequence length="177" mass="19569">MKLVILESPYAGDVEFNVRYARACMADSLARGEAPMVSHLLYTQCLDDSIPAERKAGIEAGLAWRTAAECSVVYTDLGVSDGMQHGIDTMLAQGKPVEYRSIGGGWKAKPAYLYPGRVRISPFHGIEPIDFVPYKSVLHEMTEDFLGFEVKDVWLVSRSVDRSPFVVPVSVVVKKDD</sequence>
<evidence type="ECO:0000313" key="2">
    <source>
        <dbReference type="EMBL" id="CAB4127449.1"/>
    </source>
</evidence>
<accession>A0A6J5L6C6</accession>
<protein>
    <recommendedName>
        <fullName evidence="1">DUF7768 domain-containing protein</fullName>
    </recommendedName>
</protein>
<dbReference type="EMBL" id="LR796209">
    <property type="protein sequence ID" value="CAB4127449.1"/>
    <property type="molecule type" value="Genomic_DNA"/>
</dbReference>
<evidence type="ECO:0000259" key="1">
    <source>
        <dbReference type="Pfam" id="PF24963"/>
    </source>
</evidence>
<name>A0A6J5L6C6_9CAUD</name>